<dbReference type="AlphaFoldDB" id="A0AAW0BRW1"/>
<feature type="region of interest" description="Disordered" evidence="1">
    <location>
        <begin position="100"/>
        <end position="149"/>
    </location>
</feature>
<keyword evidence="3" id="KW-1185">Reference proteome</keyword>
<proteinExistence type="predicted"/>
<protein>
    <submittedName>
        <fullName evidence="2">Uncharacterized protein</fullName>
    </submittedName>
</protein>
<comment type="caution">
    <text evidence="2">The sequence shown here is derived from an EMBL/GenBank/DDBJ whole genome shotgun (WGS) entry which is preliminary data.</text>
</comment>
<dbReference type="Proteomes" id="UP001362999">
    <property type="component" value="Unassembled WGS sequence"/>
</dbReference>
<feature type="region of interest" description="Disordered" evidence="1">
    <location>
        <begin position="56"/>
        <end position="88"/>
    </location>
</feature>
<evidence type="ECO:0000313" key="2">
    <source>
        <dbReference type="EMBL" id="KAK7029257.1"/>
    </source>
</evidence>
<name>A0AAW0BRW1_9AGAR</name>
<organism evidence="2 3">
    <name type="scientific">Favolaschia claudopus</name>
    <dbReference type="NCBI Taxonomy" id="2862362"/>
    <lineage>
        <taxon>Eukaryota</taxon>
        <taxon>Fungi</taxon>
        <taxon>Dikarya</taxon>
        <taxon>Basidiomycota</taxon>
        <taxon>Agaricomycotina</taxon>
        <taxon>Agaricomycetes</taxon>
        <taxon>Agaricomycetidae</taxon>
        <taxon>Agaricales</taxon>
        <taxon>Marasmiineae</taxon>
        <taxon>Mycenaceae</taxon>
        <taxon>Favolaschia</taxon>
    </lineage>
</organism>
<reference evidence="2 3" key="1">
    <citation type="journal article" date="2024" name="J Genomics">
        <title>Draft genome sequencing and assembly of Favolaschia claudopus CIRM-BRFM 2984 isolated from oak limbs.</title>
        <authorList>
            <person name="Navarro D."/>
            <person name="Drula E."/>
            <person name="Chaduli D."/>
            <person name="Cazenave R."/>
            <person name="Ahrendt S."/>
            <person name="Wang J."/>
            <person name="Lipzen A."/>
            <person name="Daum C."/>
            <person name="Barry K."/>
            <person name="Grigoriev I.V."/>
            <person name="Favel A."/>
            <person name="Rosso M.N."/>
            <person name="Martin F."/>
        </authorList>
    </citation>
    <scope>NUCLEOTIDE SEQUENCE [LARGE SCALE GENOMIC DNA]</scope>
    <source>
        <strain evidence="2 3">CIRM-BRFM 2984</strain>
    </source>
</reference>
<feature type="compositionally biased region" description="Basic residues" evidence="1">
    <location>
        <begin position="137"/>
        <end position="149"/>
    </location>
</feature>
<accession>A0AAW0BRW1</accession>
<sequence length="149" mass="15906">MLLELQEVPRKNYYHPRGIRGAIPTMKEKEKQGSSAVPTAAVPVPGTSGVFGVRFEQPSSPPPRISAVTSLPGHGSIRNTADPSPYRRLFVSRGPLSLRVDPEPSGAAPSSLPVPAANPDPRSCSDFCAGCSTNNRGPRRKSSATKREF</sequence>
<gene>
    <name evidence="2" type="ORF">R3P38DRAFT_2775824</name>
</gene>
<evidence type="ECO:0000313" key="3">
    <source>
        <dbReference type="Proteomes" id="UP001362999"/>
    </source>
</evidence>
<evidence type="ECO:0000256" key="1">
    <source>
        <dbReference type="SAM" id="MobiDB-lite"/>
    </source>
</evidence>
<dbReference type="EMBL" id="JAWWNJ010000027">
    <property type="protein sequence ID" value="KAK7029257.1"/>
    <property type="molecule type" value="Genomic_DNA"/>
</dbReference>